<name>A0A644XD95_9ZZZZ</name>
<protein>
    <submittedName>
        <fullName evidence="1">Uncharacterized protein</fullName>
    </submittedName>
</protein>
<sequence length="396" mass="43725">MLSVDFRRFDPHGRIEEYGNRFPENPLILEKGELVEDPLGPVHDETGDKDLPLVFQYPGEDVPKFIPGLGIVPVEPVPVGGFHDHVVGVRNNRRVSFHDRFLGAEVAAEDDFYFFFVFGEPDFEDCAPEDVSCIPKPDGDSGGHGYPVVVAGGRKVADRLVHVLGTIERLHGVKPFSGILLRLPFSLFFHEVGGIIPEHFHKFEGGEGGEDLSLEPLLHKERYPAGVVHVGMGEENRVKASCSEGEGFAVFSVVVLSLENAAVYEHPAGSAFDEVAGSGHFSGGANDFKYHRKFLLLNTTLHPIFGSHRRSFLNIRHDAPYKGPVSGPGFHFETASHEHHALEHIGKSPVSFHPQGFIIHVGFKSFSVVLKLEDYGSVLPENLRPHFRRLAMPDGI</sequence>
<evidence type="ECO:0000313" key="1">
    <source>
        <dbReference type="EMBL" id="MPM14200.1"/>
    </source>
</evidence>
<reference evidence="1" key="1">
    <citation type="submission" date="2019-08" db="EMBL/GenBank/DDBJ databases">
        <authorList>
            <person name="Kucharzyk K."/>
            <person name="Murdoch R.W."/>
            <person name="Higgins S."/>
            <person name="Loffler F."/>
        </authorList>
    </citation>
    <scope>NUCLEOTIDE SEQUENCE</scope>
</reference>
<gene>
    <name evidence="1" type="ORF">SDC9_60560</name>
</gene>
<proteinExistence type="predicted"/>
<accession>A0A644XD95</accession>
<comment type="caution">
    <text evidence="1">The sequence shown here is derived from an EMBL/GenBank/DDBJ whole genome shotgun (WGS) entry which is preliminary data.</text>
</comment>
<dbReference type="AlphaFoldDB" id="A0A644XD95"/>
<organism evidence="1">
    <name type="scientific">bioreactor metagenome</name>
    <dbReference type="NCBI Taxonomy" id="1076179"/>
    <lineage>
        <taxon>unclassified sequences</taxon>
        <taxon>metagenomes</taxon>
        <taxon>ecological metagenomes</taxon>
    </lineage>
</organism>
<dbReference type="EMBL" id="VSSQ01002240">
    <property type="protein sequence ID" value="MPM14200.1"/>
    <property type="molecule type" value="Genomic_DNA"/>
</dbReference>